<gene>
    <name evidence="1" type="ORF">AWC38_SpisGene14960</name>
</gene>
<dbReference type="Proteomes" id="UP000225706">
    <property type="component" value="Unassembled WGS sequence"/>
</dbReference>
<evidence type="ECO:0000313" key="2">
    <source>
        <dbReference type="Proteomes" id="UP000225706"/>
    </source>
</evidence>
<name>A0A2B4RTU2_STYPI</name>
<sequence length="328" mass="36537">MCCTSETVILSTETNLRLLFANCSMCSEETLVSLLVGQLMKIYNVARSASIYRLAFGGTSFLPSQLLNRANQSLLKGCGLQPQGRRTTESLGTDLDSKPCCLEVTAEKLLSFGKTRLQQIFGEDSSTSLNECELLRICKSALGLSLGNCLPNTGAGCTSIGVCQNGDSLSRALWHVAEEKWKDATDMLSDYTPDKMLHSAVELAHDRMNELIYNNCLVSQLSEAGDFLMSTTQCIKTEAEVLSQLLYETQEHALAGMAEFWNMMNEYSHLACDGIELFSQYIWNTTPEFYEPALLDVNLFNMDDEDLLVVAEEPMPRRRRSMLYIGSR</sequence>
<organism evidence="1 2">
    <name type="scientific">Stylophora pistillata</name>
    <name type="common">Smooth cauliflower coral</name>
    <dbReference type="NCBI Taxonomy" id="50429"/>
    <lineage>
        <taxon>Eukaryota</taxon>
        <taxon>Metazoa</taxon>
        <taxon>Cnidaria</taxon>
        <taxon>Anthozoa</taxon>
        <taxon>Hexacorallia</taxon>
        <taxon>Scleractinia</taxon>
        <taxon>Astrocoeniina</taxon>
        <taxon>Pocilloporidae</taxon>
        <taxon>Stylophora</taxon>
    </lineage>
</organism>
<dbReference type="EMBL" id="LSMT01000311">
    <property type="protein sequence ID" value="PFX20586.1"/>
    <property type="molecule type" value="Genomic_DNA"/>
</dbReference>
<proteinExistence type="predicted"/>
<reference evidence="2" key="1">
    <citation type="journal article" date="2017" name="bioRxiv">
        <title>Comparative analysis of the genomes of Stylophora pistillata and Acropora digitifera provides evidence for extensive differences between species of corals.</title>
        <authorList>
            <person name="Voolstra C.R."/>
            <person name="Li Y."/>
            <person name="Liew Y.J."/>
            <person name="Baumgarten S."/>
            <person name="Zoccola D."/>
            <person name="Flot J.-F."/>
            <person name="Tambutte S."/>
            <person name="Allemand D."/>
            <person name="Aranda M."/>
        </authorList>
    </citation>
    <scope>NUCLEOTIDE SEQUENCE [LARGE SCALE GENOMIC DNA]</scope>
</reference>
<protein>
    <submittedName>
        <fullName evidence="1">Uncharacterized protein</fullName>
    </submittedName>
</protein>
<dbReference type="OrthoDB" id="5973030at2759"/>
<accession>A0A2B4RTU2</accession>
<keyword evidence="2" id="KW-1185">Reference proteome</keyword>
<comment type="caution">
    <text evidence="1">The sequence shown here is derived from an EMBL/GenBank/DDBJ whole genome shotgun (WGS) entry which is preliminary data.</text>
</comment>
<dbReference type="AlphaFoldDB" id="A0A2B4RTU2"/>
<evidence type="ECO:0000313" key="1">
    <source>
        <dbReference type="EMBL" id="PFX20586.1"/>
    </source>
</evidence>